<dbReference type="Proteomes" id="UP000051977">
    <property type="component" value="Unassembled WGS sequence"/>
</dbReference>
<organism evidence="1 2">
    <name type="scientific">Lentilactobacillus rapi DSM 19907 = JCM 15042</name>
    <dbReference type="NCBI Taxonomy" id="1423795"/>
    <lineage>
        <taxon>Bacteria</taxon>
        <taxon>Bacillati</taxon>
        <taxon>Bacillota</taxon>
        <taxon>Bacilli</taxon>
        <taxon>Lactobacillales</taxon>
        <taxon>Lactobacillaceae</taxon>
        <taxon>Lentilactobacillus</taxon>
    </lineage>
</organism>
<name>A0ABR5PB76_9LACO</name>
<sequence length="62" mass="7398">MFVDFKISDAYRNKVRTSIRKSKRLHFQTKGESPKRRIFSVIPPNQIIQLINLDYLFSQTLI</sequence>
<gene>
    <name evidence="1" type="ORF">FD12_GL001228</name>
</gene>
<evidence type="ECO:0000313" key="1">
    <source>
        <dbReference type="EMBL" id="KRL13994.1"/>
    </source>
</evidence>
<protein>
    <submittedName>
        <fullName evidence="1">Uncharacterized protein</fullName>
    </submittedName>
</protein>
<keyword evidence="2" id="KW-1185">Reference proteome</keyword>
<accession>A0ABR5PB76</accession>
<comment type="caution">
    <text evidence="1">The sequence shown here is derived from an EMBL/GenBank/DDBJ whole genome shotgun (WGS) entry which is preliminary data.</text>
</comment>
<reference evidence="1 2" key="1">
    <citation type="journal article" date="2015" name="Genome Announc.">
        <title>Expanding the biotechnology potential of lactobacilli through comparative genomics of 213 strains and associated genera.</title>
        <authorList>
            <person name="Sun Z."/>
            <person name="Harris H.M."/>
            <person name="McCann A."/>
            <person name="Guo C."/>
            <person name="Argimon S."/>
            <person name="Zhang W."/>
            <person name="Yang X."/>
            <person name="Jeffery I.B."/>
            <person name="Cooney J.C."/>
            <person name="Kagawa T.F."/>
            <person name="Liu W."/>
            <person name="Song Y."/>
            <person name="Salvetti E."/>
            <person name="Wrobel A."/>
            <person name="Rasinkangas P."/>
            <person name="Parkhill J."/>
            <person name="Rea M.C."/>
            <person name="O'Sullivan O."/>
            <person name="Ritari J."/>
            <person name="Douillard F.P."/>
            <person name="Paul Ross R."/>
            <person name="Yang R."/>
            <person name="Briner A.E."/>
            <person name="Felis G.E."/>
            <person name="de Vos W.M."/>
            <person name="Barrangou R."/>
            <person name="Klaenhammer T.R."/>
            <person name="Caufield P.W."/>
            <person name="Cui Y."/>
            <person name="Zhang H."/>
            <person name="O'Toole P.W."/>
        </authorList>
    </citation>
    <scope>NUCLEOTIDE SEQUENCE [LARGE SCALE GENOMIC DNA]</scope>
    <source>
        <strain evidence="1 2">DSM 19907</strain>
    </source>
</reference>
<dbReference type="EMBL" id="AZEI01000084">
    <property type="protein sequence ID" value="KRL13994.1"/>
    <property type="molecule type" value="Genomic_DNA"/>
</dbReference>
<evidence type="ECO:0000313" key="2">
    <source>
        <dbReference type="Proteomes" id="UP000051977"/>
    </source>
</evidence>
<proteinExistence type="predicted"/>